<proteinExistence type="predicted"/>
<keyword evidence="2" id="KW-1185">Reference proteome</keyword>
<accession>A0A5S5CJX3</accession>
<reference evidence="1 2" key="1">
    <citation type="submission" date="2019-07" db="EMBL/GenBank/DDBJ databases">
        <title>Genomic Encyclopedia of Type Strains, Phase III (KMG-III): the genomes of soil and plant-associated and newly described type strains.</title>
        <authorList>
            <person name="Whitman W."/>
        </authorList>
    </citation>
    <scope>NUCLEOTIDE SEQUENCE [LARGE SCALE GENOMIC DNA]</scope>
    <source>
        <strain evidence="1 2">BL24</strain>
    </source>
</reference>
<dbReference type="EMBL" id="VNHS01000001">
    <property type="protein sequence ID" value="TYP79207.1"/>
    <property type="molecule type" value="Genomic_DNA"/>
</dbReference>
<name>A0A5S5CJX3_9BACL</name>
<sequence>MNEARKQLTDEEAAKWTIANVLKGWNPEEG</sequence>
<evidence type="ECO:0000313" key="2">
    <source>
        <dbReference type="Proteomes" id="UP000323257"/>
    </source>
</evidence>
<organism evidence="1 2">
    <name type="scientific">Paenibacillus methanolicus</name>
    <dbReference type="NCBI Taxonomy" id="582686"/>
    <lineage>
        <taxon>Bacteria</taxon>
        <taxon>Bacillati</taxon>
        <taxon>Bacillota</taxon>
        <taxon>Bacilli</taxon>
        <taxon>Bacillales</taxon>
        <taxon>Paenibacillaceae</taxon>
        <taxon>Paenibacillus</taxon>
    </lineage>
</organism>
<gene>
    <name evidence="1" type="ORF">BCM02_101325</name>
</gene>
<dbReference type="AlphaFoldDB" id="A0A5S5CJX3"/>
<comment type="caution">
    <text evidence="1">The sequence shown here is derived from an EMBL/GenBank/DDBJ whole genome shotgun (WGS) entry which is preliminary data.</text>
</comment>
<evidence type="ECO:0000313" key="1">
    <source>
        <dbReference type="EMBL" id="TYP79207.1"/>
    </source>
</evidence>
<protein>
    <submittedName>
        <fullName evidence="1">Uncharacterized protein</fullName>
    </submittedName>
</protein>
<dbReference type="Proteomes" id="UP000323257">
    <property type="component" value="Unassembled WGS sequence"/>
</dbReference>